<gene>
    <name evidence="1" type="ORF">RPERSI_LOCUS746</name>
</gene>
<feature type="non-terminal residue" evidence="1">
    <location>
        <position position="1"/>
    </location>
</feature>
<name>A0ACA9KI98_9GLOM</name>
<evidence type="ECO:0000313" key="2">
    <source>
        <dbReference type="Proteomes" id="UP000789920"/>
    </source>
</evidence>
<evidence type="ECO:0000313" key="1">
    <source>
        <dbReference type="EMBL" id="CAG8475222.1"/>
    </source>
</evidence>
<accession>A0ACA9KI98</accession>
<comment type="caution">
    <text evidence="1">The sequence shown here is derived from an EMBL/GenBank/DDBJ whole genome shotgun (WGS) entry which is preliminary data.</text>
</comment>
<organism evidence="1 2">
    <name type="scientific">Racocetra persica</name>
    <dbReference type="NCBI Taxonomy" id="160502"/>
    <lineage>
        <taxon>Eukaryota</taxon>
        <taxon>Fungi</taxon>
        <taxon>Fungi incertae sedis</taxon>
        <taxon>Mucoromycota</taxon>
        <taxon>Glomeromycotina</taxon>
        <taxon>Glomeromycetes</taxon>
        <taxon>Diversisporales</taxon>
        <taxon>Gigasporaceae</taxon>
        <taxon>Racocetra</taxon>
    </lineage>
</organism>
<protein>
    <submittedName>
        <fullName evidence="1">20357_t:CDS:1</fullName>
    </submittedName>
</protein>
<dbReference type="Proteomes" id="UP000789920">
    <property type="component" value="Unassembled WGS sequence"/>
</dbReference>
<proteinExistence type="predicted"/>
<dbReference type="EMBL" id="CAJVQC010000598">
    <property type="protein sequence ID" value="CAG8475222.1"/>
    <property type="molecule type" value="Genomic_DNA"/>
</dbReference>
<sequence length="43" mass="4786">STGASNLAEMSKNTTHISAMVRCKEEDKKIVVSYIGHNMDNKF</sequence>
<reference evidence="1" key="1">
    <citation type="submission" date="2021-06" db="EMBL/GenBank/DDBJ databases">
        <authorList>
            <person name="Kallberg Y."/>
            <person name="Tangrot J."/>
            <person name="Rosling A."/>
        </authorList>
    </citation>
    <scope>NUCLEOTIDE SEQUENCE</scope>
    <source>
        <strain evidence="1">MA461A</strain>
    </source>
</reference>
<keyword evidence="2" id="KW-1185">Reference proteome</keyword>